<feature type="region of interest" description="Disordered" evidence="1">
    <location>
        <begin position="198"/>
        <end position="217"/>
    </location>
</feature>
<gene>
    <name evidence="2" type="ORF">VMCG_10723</name>
</gene>
<organism evidence="2 3">
    <name type="scientific">Cytospora schulzeri</name>
    <dbReference type="NCBI Taxonomy" id="448051"/>
    <lineage>
        <taxon>Eukaryota</taxon>
        <taxon>Fungi</taxon>
        <taxon>Dikarya</taxon>
        <taxon>Ascomycota</taxon>
        <taxon>Pezizomycotina</taxon>
        <taxon>Sordariomycetes</taxon>
        <taxon>Sordariomycetidae</taxon>
        <taxon>Diaporthales</taxon>
        <taxon>Cytosporaceae</taxon>
        <taxon>Cytospora</taxon>
    </lineage>
</organism>
<comment type="caution">
    <text evidence="2">The sequence shown here is derived from an EMBL/GenBank/DDBJ whole genome shotgun (WGS) entry which is preliminary data.</text>
</comment>
<feature type="region of interest" description="Disordered" evidence="1">
    <location>
        <begin position="225"/>
        <end position="273"/>
    </location>
</feature>
<evidence type="ECO:0000256" key="1">
    <source>
        <dbReference type="SAM" id="MobiDB-lite"/>
    </source>
</evidence>
<feature type="compositionally biased region" description="Low complexity" evidence="1">
    <location>
        <begin position="253"/>
        <end position="268"/>
    </location>
</feature>
<evidence type="ECO:0000313" key="2">
    <source>
        <dbReference type="EMBL" id="ROV87294.1"/>
    </source>
</evidence>
<keyword evidence="3" id="KW-1185">Reference proteome</keyword>
<feature type="compositionally biased region" description="Basic and acidic residues" evidence="1">
    <location>
        <begin position="87"/>
        <end position="107"/>
    </location>
</feature>
<dbReference type="EMBL" id="LKEA01000099">
    <property type="protein sequence ID" value="ROV87294.1"/>
    <property type="molecule type" value="Genomic_DNA"/>
</dbReference>
<evidence type="ECO:0000313" key="3">
    <source>
        <dbReference type="Proteomes" id="UP000283895"/>
    </source>
</evidence>
<feature type="compositionally biased region" description="Polar residues" evidence="1">
    <location>
        <begin position="202"/>
        <end position="217"/>
    </location>
</feature>
<proteinExistence type="predicted"/>
<reference evidence="2 3" key="1">
    <citation type="submission" date="2015-09" db="EMBL/GenBank/DDBJ databases">
        <title>Host preference determinants of Valsa canker pathogens revealed by comparative genomics.</title>
        <authorList>
            <person name="Yin Z."/>
            <person name="Huang L."/>
        </authorList>
    </citation>
    <scope>NUCLEOTIDE SEQUENCE [LARGE SCALE GENOMIC DNA]</scope>
    <source>
        <strain evidence="2 3">03-1</strain>
    </source>
</reference>
<accession>A0A423V8X1</accession>
<sequence>MESVVLGSQVSGSGHGSRYQFQLKKRFQLDSDAKWIQLSQLDAEQREAVVKFLAADRELVVPSSLKQSVDKVRHTSSAPSLSPVSADARKPYSDQERDHERGRHSVEDLETQSSYESDGLQDEVAQSEVYIKSPDSVPLVSPPPKTVLTGAGDSTSSLFDAAYMYSAMATASSNLLKPGNSNSNNGDIINSTNHTMDKIKDTSQPSRSFHPDQSSTTAVQCIATTPSPTGRAFSLDSTPQGNPLSMTRQDMKTSTTTTTNPTPGRLTPYPGPAATLKYLKDLNKKRKGEQTGNLANPFFPQ</sequence>
<name>A0A423V8X1_9PEZI</name>
<feature type="compositionally biased region" description="Polar residues" evidence="1">
    <location>
        <begin position="235"/>
        <end position="248"/>
    </location>
</feature>
<protein>
    <submittedName>
        <fullName evidence="2">Uncharacterized protein</fullName>
    </submittedName>
</protein>
<dbReference type="AlphaFoldDB" id="A0A423V8X1"/>
<dbReference type="Proteomes" id="UP000283895">
    <property type="component" value="Unassembled WGS sequence"/>
</dbReference>
<feature type="region of interest" description="Disordered" evidence="1">
    <location>
        <begin position="65"/>
        <end position="121"/>
    </location>
</feature>